<reference evidence="2" key="1">
    <citation type="journal article" date="2021" name="Mol. Ecol. Resour.">
        <title>Apolygus lucorum genome provides insights into omnivorousness and mesophyll feeding.</title>
        <authorList>
            <person name="Liu Y."/>
            <person name="Liu H."/>
            <person name="Wang H."/>
            <person name="Huang T."/>
            <person name="Liu B."/>
            <person name="Yang B."/>
            <person name="Yin L."/>
            <person name="Li B."/>
            <person name="Zhang Y."/>
            <person name="Zhang S."/>
            <person name="Jiang F."/>
            <person name="Zhang X."/>
            <person name="Ren Y."/>
            <person name="Wang B."/>
            <person name="Wang S."/>
            <person name="Lu Y."/>
            <person name="Wu K."/>
            <person name="Fan W."/>
            <person name="Wang G."/>
        </authorList>
    </citation>
    <scope>NUCLEOTIDE SEQUENCE</scope>
    <source>
        <strain evidence="2">12Hb</strain>
    </source>
</reference>
<keyword evidence="3" id="KW-1185">Reference proteome</keyword>
<dbReference type="EMBL" id="WIXP02000012">
    <property type="protein sequence ID" value="KAF6202300.1"/>
    <property type="molecule type" value="Genomic_DNA"/>
</dbReference>
<feature type="signal peptide" evidence="1">
    <location>
        <begin position="1"/>
        <end position="17"/>
    </location>
</feature>
<proteinExistence type="predicted"/>
<evidence type="ECO:0000256" key="1">
    <source>
        <dbReference type="SAM" id="SignalP"/>
    </source>
</evidence>
<dbReference type="Proteomes" id="UP000466442">
    <property type="component" value="Linkage Group LG12"/>
</dbReference>
<evidence type="ECO:0000313" key="3">
    <source>
        <dbReference type="Proteomes" id="UP000466442"/>
    </source>
</evidence>
<feature type="chain" id="PRO_5035882021" evidence="1">
    <location>
        <begin position="18"/>
        <end position="128"/>
    </location>
</feature>
<gene>
    <name evidence="2" type="ORF">GE061_004698</name>
</gene>
<keyword evidence="1" id="KW-0732">Signal</keyword>
<name>A0A8S9WZF6_APOLU</name>
<comment type="caution">
    <text evidence="2">The sequence shown here is derived from an EMBL/GenBank/DDBJ whole genome shotgun (WGS) entry which is preliminary data.</text>
</comment>
<protein>
    <submittedName>
        <fullName evidence="2">Uncharacterized protein</fullName>
    </submittedName>
</protein>
<dbReference type="AlphaFoldDB" id="A0A8S9WZF6"/>
<accession>A0A8S9WZF6</accession>
<organism evidence="2 3">
    <name type="scientific">Apolygus lucorum</name>
    <name type="common">Small green plant bug</name>
    <name type="synonym">Lygocoris lucorum</name>
    <dbReference type="NCBI Taxonomy" id="248454"/>
    <lineage>
        <taxon>Eukaryota</taxon>
        <taxon>Metazoa</taxon>
        <taxon>Ecdysozoa</taxon>
        <taxon>Arthropoda</taxon>
        <taxon>Hexapoda</taxon>
        <taxon>Insecta</taxon>
        <taxon>Pterygota</taxon>
        <taxon>Neoptera</taxon>
        <taxon>Paraneoptera</taxon>
        <taxon>Hemiptera</taxon>
        <taxon>Heteroptera</taxon>
        <taxon>Panheteroptera</taxon>
        <taxon>Cimicomorpha</taxon>
        <taxon>Miridae</taxon>
        <taxon>Mirini</taxon>
        <taxon>Apolygus</taxon>
    </lineage>
</organism>
<evidence type="ECO:0000313" key="2">
    <source>
        <dbReference type="EMBL" id="KAF6202300.1"/>
    </source>
</evidence>
<sequence>MLNSLIVAFTIIPLVRSVVVHNETSITDLGTTSLLNQTKDAVVASANYTTDEMVETSCHIISEQLVATATATVSSAFSDLCRTDQVTALLAKLETKYIKELDSVRLKVDRILKHFMISESDSPTNSTS</sequence>